<comment type="caution">
    <text evidence="1">The sequence shown here is derived from an EMBL/GenBank/DDBJ whole genome shotgun (WGS) entry which is preliminary data.</text>
</comment>
<protein>
    <submittedName>
        <fullName evidence="1">Uncharacterized protein</fullName>
    </submittedName>
</protein>
<dbReference type="Proteomes" id="UP000775213">
    <property type="component" value="Unassembled WGS sequence"/>
</dbReference>
<proteinExistence type="predicted"/>
<keyword evidence="2" id="KW-1185">Reference proteome</keyword>
<reference evidence="1 2" key="1">
    <citation type="journal article" date="2021" name="Hortic Res">
        <title>Chromosome-scale assembly of the Dendrobium chrysotoxum genome enhances the understanding of orchid evolution.</title>
        <authorList>
            <person name="Zhang Y."/>
            <person name="Zhang G.Q."/>
            <person name="Zhang D."/>
            <person name="Liu X.D."/>
            <person name="Xu X.Y."/>
            <person name="Sun W.H."/>
            <person name="Yu X."/>
            <person name="Zhu X."/>
            <person name="Wang Z.W."/>
            <person name="Zhao X."/>
            <person name="Zhong W.Y."/>
            <person name="Chen H."/>
            <person name="Yin W.L."/>
            <person name="Huang T."/>
            <person name="Niu S.C."/>
            <person name="Liu Z.J."/>
        </authorList>
    </citation>
    <scope>NUCLEOTIDE SEQUENCE [LARGE SCALE GENOMIC DNA]</scope>
    <source>
        <strain evidence="1">Lindl</strain>
    </source>
</reference>
<accession>A0AAV7H1U3</accession>
<organism evidence="1 2">
    <name type="scientific">Dendrobium chrysotoxum</name>
    <name type="common">Orchid</name>
    <dbReference type="NCBI Taxonomy" id="161865"/>
    <lineage>
        <taxon>Eukaryota</taxon>
        <taxon>Viridiplantae</taxon>
        <taxon>Streptophyta</taxon>
        <taxon>Embryophyta</taxon>
        <taxon>Tracheophyta</taxon>
        <taxon>Spermatophyta</taxon>
        <taxon>Magnoliopsida</taxon>
        <taxon>Liliopsida</taxon>
        <taxon>Asparagales</taxon>
        <taxon>Orchidaceae</taxon>
        <taxon>Epidendroideae</taxon>
        <taxon>Malaxideae</taxon>
        <taxon>Dendrobiinae</taxon>
        <taxon>Dendrobium</taxon>
    </lineage>
</organism>
<sequence length="85" mass="9359">MIGATTGFLVDTIRKPTVTALHAPRSLKQLLSVGLLLVSFTPYSEAFCLYDEWQVPPRENLSSFSKHCGGHWLVVGDVNIILTNS</sequence>
<dbReference type="AlphaFoldDB" id="A0AAV7H1U3"/>
<evidence type="ECO:0000313" key="1">
    <source>
        <dbReference type="EMBL" id="KAH0461465.1"/>
    </source>
</evidence>
<name>A0AAV7H1U3_DENCH</name>
<evidence type="ECO:0000313" key="2">
    <source>
        <dbReference type="Proteomes" id="UP000775213"/>
    </source>
</evidence>
<gene>
    <name evidence="1" type="ORF">IEQ34_009040</name>
</gene>
<dbReference type="EMBL" id="JAGFBR010000009">
    <property type="protein sequence ID" value="KAH0461465.1"/>
    <property type="molecule type" value="Genomic_DNA"/>
</dbReference>